<dbReference type="VEuPathDB" id="PlasmoDB:PCOAH_00027950"/>
<accession>A0A1B1DZX3</accession>
<sequence length="354" mass="40954">MVFQSPLLLSLPPQKVPHFVPFAVLTERIKEAVFSKHPLGLNRTLPKSENCEFKKKEKESIKNPGRADISTPQNRTALQKRSSHSFSLRPRQAFQHEHISNVYQFNEAPDRGHPSGRNENWERQTYDISQEEKCVASEDLELSLVYPDGPKSNAGMVVYKYCYICETGKPCFCSEENYDYEKDTSTWDGGKIKPNIHSTFRDISNIIETIHSNKKKQEGDKTNARVKGQAGKATGKKDPPSKKKRQKNETTKQLSSYDRFYLQQMKTIKGKLDCCREGRVWNEDTADKGAHAKRKVDMEMDQNGSAMEKRMNALMEIEKYPMVERQLIFIFTTKHLQLLVSLFDEYKDLEERML</sequence>
<dbReference type="RefSeq" id="XP_019915027.1">
    <property type="nucleotide sequence ID" value="XM_020059600.1"/>
</dbReference>
<evidence type="ECO:0000313" key="2">
    <source>
        <dbReference type="EMBL" id="ANQ08332.1"/>
    </source>
</evidence>
<feature type="region of interest" description="Disordered" evidence="1">
    <location>
        <begin position="210"/>
        <end position="252"/>
    </location>
</feature>
<organism evidence="2 3">
    <name type="scientific">Plasmodium coatneyi</name>
    <dbReference type="NCBI Taxonomy" id="208452"/>
    <lineage>
        <taxon>Eukaryota</taxon>
        <taxon>Sar</taxon>
        <taxon>Alveolata</taxon>
        <taxon>Apicomplexa</taxon>
        <taxon>Aconoidasida</taxon>
        <taxon>Haemosporida</taxon>
        <taxon>Plasmodiidae</taxon>
        <taxon>Plasmodium</taxon>
    </lineage>
</organism>
<dbReference type="Proteomes" id="UP000092716">
    <property type="component" value="Chromosome 9"/>
</dbReference>
<evidence type="ECO:0000256" key="1">
    <source>
        <dbReference type="SAM" id="MobiDB-lite"/>
    </source>
</evidence>
<evidence type="ECO:0000313" key="3">
    <source>
        <dbReference type="Proteomes" id="UP000092716"/>
    </source>
</evidence>
<dbReference type="KEGG" id="pcot:PCOAH_00027950"/>
<reference evidence="3" key="1">
    <citation type="submission" date="2016-06" db="EMBL/GenBank/DDBJ databases">
        <title>First high quality genome sequence of Plasmodium coatneyi using continuous long reads from single molecule, real-time sequencing.</title>
        <authorList>
            <person name="Chien J.-T."/>
            <person name="Pakala S.B."/>
            <person name="Geraldo J.A."/>
            <person name="Lapp S.A."/>
            <person name="Barnwell J.W."/>
            <person name="Kissinger J.C."/>
            <person name="Galinski M.R."/>
            <person name="Humphrey J.C."/>
        </authorList>
    </citation>
    <scope>NUCLEOTIDE SEQUENCE [LARGE SCALE GENOMIC DNA]</scope>
    <source>
        <strain evidence="3">Hackeri</strain>
    </source>
</reference>
<feature type="compositionally biased region" description="Polar residues" evidence="1">
    <location>
        <begin position="70"/>
        <end position="84"/>
    </location>
</feature>
<dbReference type="GeneID" id="30909523"/>
<proteinExistence type="predicted"/>
<feature type="region of interest" description="Disordered" evidence="1">
    <location>
        <begin position="53"/>
        <end position="84"/>
    </location>
</feature>
<name>A0A1B1DZX3_9APIC</name>
<dbReference type="OrthoDB" id="375106at2759"/>
<dbReference type="EMBL" id="CP016247">
    <property type="protein sequence ID" value="ANQ08332.1"/>
    <property type="molecule type" value="Genomic_DNA"/>
</dbReference>
<keyword evidence="3" id="KW-1185">Reference proteome</keyword>
<dbReference type="AlphaFoldDB" id="A0A1B1DZX3"/>
<gene>
    <name evidence="2" type="ORF">PCOAH_00027950</name>
</gene>
<protein>
    <submittedName>
        <fullName evidence="2">Uncharacterized protein</fullName>
    </submittedName>
</protein>